<gene>
    <name evidence="2" type="ORF">IAC13_04085</name>
</gene>
<accession>A0A9D9I0Z7</accession>
<dbReference type="InterPro" id="IPR012912">
    <property type="entry name" value="Plasmid_pRiA4b_Orf3-like"/>
</dbReference>
<comment type="caution">
    <text evidence="2">The sequence shown here is derived from an EMBL/GenBank/DDBJ whole genome shotgun (WGS) entry which is preliminary data.</text>
</comment>
<dbReference type="Pfam" id="PF07929">
    <property type="entry name" value="PRiA4_ORF3"/>
    <property type="match status" value="1"/>
</dbReference>
<dbReference type="SUPFAM" id="SSF159941">
    <property type="entry name" value="MM3350-like"/>
    <property type="match status" value="1"/>
</dbReference>
<proteinExistence type="predicted"/>
<dbReference type="PANTHER" id="PTHR41878:SF1">
    <property type="entry name" value="TNPR PROTEIN"/>
    <property type="match status" value="1"/>
</dbReference>
<sequence>MRGYQLKITIQGSSPPIWRRVLIPTGITFSDLDQIIEYLFGWTHSHLYGFKIPTENIFITENSEYDDKDAREEIIDDWFFEKATLEYIYDFGDSWEHKIVVEKVVDYKERFPKVIKSKGPNLIEDCGGIWGFYEVFEEAEPFDLEKANAYMEKHMVFAEKNTKTKDQNNIINIQSYLKKQDQEEWDNLEEEMYLEVFEQFQKQINQYTKQLTLKEIYQEYPKNVLVDIAKQNRFYGYSRFKKAELIDWLIGKIMEDAYMEQVIRQSSRDDLELFEKVIEEGSQFFPVELLETVGLLMQYCGYIGGMLIITNDVKKKYKKICNSASWKREREKKWKLQSYVRSCMYLYGVISFKEIVHIYQSYEKKSISEAELKNICEKLIQTEENWYIVGELLMDKMLEEDQVYQDVLKEQEGLPYYLPKTKEEFLEYGSMNGTQLDDIAYSFLQFLMEEMEESIYESEMILCFIQDMIRCNCTIEEMKYKIPWSNTKNFNRRTEDMLEQYIMMLSEHTRRWENKGFTPIEREKMDFEKKKSTLNVLSNQAYEETMKIDNVISFEKEKKIYPNELCPCGSGKKYKHCCGRKKKS</sequence>
<feature type="domain" description="Plasmid pRiA4b Orf3-like" evidence="1">
    <location>
        <begin position="3"/>
        <end position="140"/>
    </location>
</feature>
<dbReference type="Gene3D" id="3.10.450.50">
    <property type="match status" value="1"/>
</dbReference>
<dbReference type="Gene3D" id="3.10.290.30">
    <property type="entry name" value="MM3350-like"/>
    <property type="match status" value="1"/>
</dbReference>
<protein>
    <submittedName>
        <fullName evidence="2">SEC-C domain-containing protein</fullName>
    </submittedName>
</protein>
<dbReference type="AlphaFoldDB" id="A0A9D9I0Z7"/>
<name>A0A9D9I0Z7_9FIRM</name>
<dbReference type="EMBL" id="JADIML010000116">
    <property type="protein sequence ID" value="MBO8463091.1"/>
    <property type="molecule type" value="Genomic_DNA"/>
</dbReference>
<dbReference type="PANTHER" id="PTHR41878">
    <property type="entry name" value="LEXA REPRESSOR-RELATED"/>
    <property type="match status" value="1"/>
</dbReference>
<dbReference type="InterPro" id="IPR024047">
    <property type="entry name" value="MM3350-like_sf"/>
</dbReference>
<dbReference type="InterPro" id="IPR004027">
    <property type="entry name" value="SEC_C_motif"/>
</dbReference>
<organism evidence="2 3">
    <name type="scientific">Candidatus Scybalomonas excrementavium</name>
    <dbReference type="NCBI Taxonomy" id="2840943"/>
    <lineage>
        <taxon>Bacteria</taxon>
        <taxon>Bacillati</taxon>
        <taxon>Bacillota</taxon>
        <taxon>Clostridia</taxon>
        <taxon>Lachnospirales</taxon>
        <taxon>Lachnospiraceae</taxon>
        <taxon>Lachnospiraceae incertae sedis</taxon>
        <taxon>Candidatus Scybalomonas</taxon>
    </lineage>
</organism>
<dbReference type="Pfam" id="PF02810">
    <property type="entry name" value="SEC-C"/>
    <property type="match status" value="1"/>
</dbReference>
<evidence type="ECO:0000259" key="1">
    <source>
        <dbReference type="Pfam" id="PF07929"/>
    </source>
</evidence>
<dbReference type="Proteomes" id="UP000823618">
    <property type="component" value="Unassembled WGS sequence"/>
</dbReference>
<reference evidence="2" key="2">
    <citation type="journal article" date="2021" name="PeerJ">
        <title>Extensive microbial diversity within the chicken gut microbiome revealed by metagenomics and culture.</title>
        <authorList>
            <person name="Gilroy R."/>
            <person name="Ravi A."/>
            <person name="Getino M."/>
            <person name="Pursley I."/>
            <person name="Horton D.L."/>
            <person name="Alikhan N.F."/>
            <person name="Baker D."/>
            <person name="Gharbi K."/>
            <person name="Hall N."/>
            <person name="Watson M."/>
            <person name="Adriaenssens E.M."/>
            <person name="Foster-Nyarko E."/>
            <person name="Jarju S."/>
            <person name="Secka A."/>
            <person name="Antonio M."/>
            <person name="Oren A."/>
            <person name="Chaudhuri R.R."/>
            <person name="La Ragione R."/>
            <person name="Hildebrand F."/>
            <person name="Pallen M.J."/>
        </authorList>
    </citation>
    <scope>NUCLEOTIDE SEQUENCE</scope>
    <source>
        <strain evidence="2">E3-2379</strain>
    </source>
</reference>
<evidence type="ECO:0000313" key="3">
    <source>
        <dbReference type="Proteomes" id="UP000823618"/>
    </source>
</evidence>
<dbReference type="SUPFAM" id="SSF103642">
    <property type="entry name" value="Sec-C motif"/>
    <property type="match status" value="1"/>
</dbReference>
<evidence type="ECO:0000313" key="2">
    <source>
        <dbReference type="EMBL" id="MBO8463091.1"/>
    </source>
</evidence>
<reference evidence="2" key="1">
    <citation type="submission" date="2020-10" db="EMBL/GenBank/DDBJ databases">
        <authorList>
            <person name="Gilroy R."/>
        </authorList>
    </citation>
    <scope>NUCLEOTIDE SEQUENCE</scope>
    <source>
        <strain evidence="2">E3-2379</strain>
    </source>
</reference>